<feature type="transmembrane region" description="Helical" evidence="1">
    <location>
        <begin position="72"/>
        <end position="93"/>
    </location>
</feature>
<dbReference type="SUPFAM" id="SSF55785">
    <property type="entry name" value="PYP-like sensor domain (PAS domain)"/>
    <property type="match status" value="1"/>
</dbReference>
<dbReference type="InterPro" id="IPR000014">
    <property type="entry name" value="PAS"/>
</dbReference>
<reference evidence="3 4" key="1">
    <citation type="journal article" date="2017" name="Environ. Microbiol.">
        <title>Genomic and physiological analyses of 'Reinekea forsetii' reveal a versatile opportunistic lifestyle during spring algae blooms.</title>
        <authorList>
            <person name="Avci B."/>
            <person name="Hahnke R.L."/>
            <person name="Chafee M."/>
            <person name="Fischer T."/>
            <person name="Gruber-Vodicka H."/>
            <person name="Tegetmeyer H.E."/>
            <person name="Harder J."/>
            <person name="Fuchs B.M."/>
            <person name="Amann R.I."/>
            <person name="Teeling H."/>
        </authorList>
    </citation>
    <scope>NUCLEOTIDE SEQUENCE [LARGE SCALE GENOMIC DNA]</scope>
    <source>
        <strain evidence="3 4">Hel1_31_D35</strain>
    </source>
</reference>
<organism evidence="3 4">
    <name type="scientific">Reinekea forsetii</name>
    <dbReference type="NCBI Taxonomy" id="1336806"/>
    <lineage>
        <taxon>Bacteria</taxon>
        <taxon>Pseudomonadati</taxon>
        <taxon>Pseudomonadota</taxon>
        <taxon>Gammaproteobacteria</taxon>
        <taxon>Oceanospirillales</taxon>
        <taxon>Saccharospirillaceae</taxon>
        <taxon>Reinekea</taxon>
    </lineage>
</organism>
<keyword evidence="1" id="KW-0812">Transmembrane</keyword>
<evidence type="ECO:0000313" key="4">
    <source>
        <dbReference type="Proteomes" id="UP000229757"/>
    </source>
</evidence>
<evidence type="ECO:0000256" key="1">
    <source>
        <dbReference type="SAM" id="Phobius"/>
    </source>
</evidence>
<sequence>MYVLLDPLGFGGHVSLAFIVKPVMPQTLKSPLPIAKPSLPYKSPLLMLVSVGFCAGLFLMASVWLFNAKLGLASSILTMVMALISLVFLLIALRVYAHITLLLAQNDQKHLQNALIQAKDMLDTSKQLRDDHIILQSLVQNLPFPVWLKDRLGRYLVANHAFVQQWANGQEPKGKTDADLLNAQLVSTFVAADEAALATGMAQKLDLRLDFSGQAAKWVRIERYPLQGEDQQAVGVLGFAIDISPFKAGLNDNSAGFKTPPHPEQQ</sequence>
<dbReference type="Gene3D" id="3.30.450.20">
    <property type="entry name" value="PAS domain"/>
    <property type="match status" value="1"/>
</dbReference>
<dbReference type="KEGG" id="rfo:REIFOR_00394"/>
<feature type="domain" description="PAS fold-4" evidence="2">
    <location>
        <begin position="140"/>
        <end position="246"/>
    </location>
</feature>
<dbReference type="Proteomes" id="UP000229757">
    <property type="component" value="Chromosome"/>
</dbReference>
<dbReference type="InterPro" id="IPR035965">
    <property type="entry name" value="PAS-like_dom_sf"/>
</dbReference>
<feature type="transmembrane region" description="Helical" evidence="1">
    <location>
        <begin position="45"/>
        <end position="66"/>
    </location>
</feature>
<dbReference type="InterPro" id="IPR013656">
    <property type="entry name" value="PAS_4"/>
</dbReference>
<proteinExistence type="predicted"/>
<name>A0A2K8KN98_9GAMM</name>
<evidence type="ECO:0000259" key="2">
    <source>
        <dbReference type="Pfam" id="PF08448"/>
    </source>
</evidence>
<dbReference type="EMBL" id="CP011797">
    <property type="protein sequence ID" value="ATX75569.1"/>
    <property type="molecule type" value="Genomic_DNA"/>
</dbReference>
<dbReference type="AlphaFoldDB" id="A0A2K8KN98"/>
<dbReference type="CDD" id="cd00130">
    <property type="entry name" value="PAS"/>
    <property type="match status" value="1"/>
</dbReference>
<evidence type="ECO:0000313" key="3">
    <source>
        <dbReference type="EMBL" id="ATX75569.1"/>
    </source>
</evidence>
<dbReference type="Pfam" id="PF08448">
    <property type="entry name" value="PAS_4"/>
    <property type="match status" value="1"/>
</dbReference>
<gene>
    <name evidence="3" type="ORF">REIFOR_00394</name>
</gene>
<protein>
    <submittedName>
        <fullName evidence="3">GGDEF domain protein / EAL domain protein</fullName>
    </submittedName>
</protein>
<keyword evidence="1" id="KW-0472">Membrane</keyword>
<accession>A0A2K8KN98</accession>
<keyword evidence="4" id="KW-1185">Reference proteome</keyword>
<keyword evidence="1" id="KW-1133">Transmembrane helix</keyword>